<comment type="pathway">
    <text evidence="7">Carbohydrate biosynthesis; dTDP-L-rhamnose biosynthesis.</text>
</comment>
<dbReference type="PANTHER" id="PTHR21047:SF2">
    <property type="entry name" value="THYMIDINE DIPHOSPHO-4-KETO-RHAMNOSE 3,5-EPIMERASE"/>
    <property type="match status" value="1"/>
</dbReference>
<dbReference type="GO" id="GO:0005829">
    <property type="term" value="C:cytosol"/>
    <property type="evidence" value="ECO:0007669"/>
    <property type="project" value="TreeGrafter"/>
</dbReference>
<dbReference type="GO" id="GO:0000271">
    <property type="term" value="P:polysaccharide biosynthetic process"/>
    <property type="evidence" value="ECO:0007669"/>
    <property type="project" value="TreeGrafter"/>
</dbReference>
<evidence type="ECO:0000256" key="2">
    <source>
        <dbReference type="ARBA" id="ARBA00001997"/>
    </source>
</evidence>
<dbReference type="AlphaFoldDB" id="A0A252BTB1"/>
<evidence type="ECO:0000256" key="3">
    <source>
        <dbReference type="ARBA" id="ARBA00012098"/>
    </source>
</evidence>
<dbReference type="EMBL" id="JOPJ01000017">
    <property type="protein sequence ID" value="OUJ12178.1"/>
    <property type="molecule type" value="Genomic_DNA"/>
</dbReference>
<keyword evidence="9" id="KW-1185">Reference proteome</keyword>
<dbReference type="PANTHER" id="PTHR21047">
    <property type="entry name" value="DTDP-6-DEOXY-D-GLUCOSE-3,5 EPIMERASE"/>
    <property type="match status" value="1"/>
</dbReference>
<comment type="subunit">
    <text evidence="7">Homodimer.</text>
</comment>
<comment type="caution">
    <text evidence="8">The sequence shown here is derived from an EMBL/GenBank/DDBJ whole genome shotgun (WGS) entry which is preliminary data.</text>
</comment>
<dbReference type="GO" id="GO:0008830">
    <property type="term" value="F:dTDP-4-dehydrorhamnose 3,5-epimerase activity"/>
    <property type="evidence" value="ECO:0007669"/>
    <property type="project" value="UniProtKB-UniRule"/>
</dbReference>
<proteinExistence type="inferred from homology"/>
<dbReference type="UniPathway" id="UPA00124"/>
<evidence type="ECO:0000256" key="1">
    <source>
        <dbReference type="ARBA" id="ARBA00001298"/>
    </source>
</evidence>
<name>A0A252BTB1_9PROT</name>
<evidence type="ECO:0000256" key="6">
    <source>
        <dbReference type="PIRSR" id="PIRSR600888-3"/>
    </source>
</evidence>
<evidence type="ECO:0000256" key="7">
    <source>
        <dbReference type="RuleBase" id="RU364069"/>
    </source>
</evidence>
<protein>
    <recommendedName>
        <fullName evidence="4 7">dTDP-4-dehydrorhamnose 3,5-epimerase</fullName>
        <ecNumber evidence="3 7">5.1.3.13</ecNumber>
    </recommendedName>
    <alternativeName>
        <fullName evidence="7">Thymidine diphospho-4-keto-rhamnose 3,5-epimerase</fullName>
    </alternativeName>
</protein>
<dbReference type="SUPFAM" id="SSF51182">
    <property type="entry name" value="RmlC-like cupins"/>
    <property type="match status" value="1"/>
</dbReference>
<dbReference type="InterPro" id="IPR011051">
    <property type="entry name" value="RmlC_Cupin_sf"/>
</dbReference>
<gene>
    <name evidence="8" type="ORF">HK26_02995</name>
</gene>
<dbReference type="NCBIfam" id="TIGR01221">
    <property type="entry name" value="rmlC"/>
    <property type="match status" value="1"/>
</dbReference>
<dbReference type="Pfam" id="PF00908">
    <property type="entry name" value="dTDP_sugar_isom"/>
    <property type="match status" value="1"/>
</dbReference>
<evidence type="ECO:0000313" key="9">
    <source>
        <dbReference type="Proteomes" id="UP000194931"/>
    </source>
</evidence>
<feature type="active site" description="Proton donor" evidence="5">
    <location>
        <position position="133"/>
    </location>
</feature>
<dbReference type="InterPro" id="IPR000888">
    <property type="entry name" value="RmlC-like"/>
</dbReference>
<dbReference type="Gene3D" id="2.60.120.10">
    <property type="entry name" value="Jelly Rolls"/>
    <property type="match status" value="1"/>
</dbReference>
<sequence length="180" mass="20481">MMFDQVPTALSGVFMLLPIVRKDERGSFTKLYHADCFAQMGMNRPVVEQYVTSSHKGVLRGLHFQKPPHDHDKLVTCLSGEVLDVVLDLRRQSPTYGQHCCLRLNGEARMQVFVPSGCAHGFYTLSDQAELLYSVSSVYNPEYDDGILWHSAGIDWPDQFPLVSQRDQEFQAFADFKSEF</sequence>
<feature type="active site" description="Proton acceptor" evidence="5">
    <location>
        <position position="63"/>
    </location>
</feature>
<comment type="function">
    <text evidence="2 7">Catalyzes the epimerization of the C3' and C5'positions of dTDP-6-deoxy-D-xylo-4-hexulose, forming dTDP-6-deoxy-L-lyxo-4-hexulose.</text>
</comment>
<dbReference type="InterPro" id="IPR014710">
    <property type="entry name" value="RmlC-like_jellyroll"/>
</dbReference>
<evidence type="ECO:0000256" key="5">
    <source>
        <dbReference type="PIRSR" id="PIRSR600888-1"/>
    </source>
</evidence>
<comment type="similarity">
    <text evidence="7">Belongs to the dTDP-4-dehydrorhamnose 3,5-epimerase family.</text>
</comment>
<dbReference type="EC" id="5.1.3.13" evidence="3 7"/>
<dbReference type="CDD" id="cd00438">
    <property type="entry name" value="cupin_RmlC"/>
    <property type="match status" value="1"/>
</dbReference>
<accession>A0A252BTB1</accession>
<feature type="site" description="Participates in a stacking interaction with the thymidine ring of dTDP-4-oxo-6-deoxyglucose" evidence="6">
    <location>
        <position position="139"/>
    </location>
</feature>
<comment type="catalytic activity">
    <reaction evidence="1 7">
        <text>dTDP-4-dehydro-6-deoxy-alpha-D-glucose = dTDP-4-dehydro-beta-L-rhamnose</text>
        <dbReference type="Rhea" id="RHEA:16969"/>
        <dbReference type="ChEBI" id="CHEBI:57649"/>
        <dbReference type="ChEBI" id="CHEBI:62830"/>
        <dbReference type="EC" id="5.1.3.13"/>
    </reaction>
</comment>
<dbReference type="GO" id="GO:0019305">
    <property type="term" value="P:dTDP-rhamnose biosynthetic process"/>
    <property type="evidence" value="ECO:0007669"/>
    <property type="project" value="UniProtKB-UniRule"/>
</dbReference>
<organism evidence="8 9">
    <name type="scientific">Acetobacter okinawensis</name>
    <dbReference type="NCBI Taxonomy" id="1076594"/>
    <lineage>
        <taxon>Bacteria</taxon>
        <taxon>Pseudomonadati</taxon>
        <taxon>Pseudomonadota</taxon>
        <taxon>Alphaproteobacteria</taxon>
        <taxon>Acetobacterales</taxon>
        <taxon>Acetobacteraceae</taxon>
        <taxon>Acetobacter</taxon>
    </lineage>
</organism>
<evidence type="ECO:0000256" key="4">
    <source>
        <dbReference type="ARBA" id="ARBA00019595"/>
    </source>
</evidence>
<evidence type="ECO:0000313" key="8">
    <source>
        <dbReference type="EMBL" id="OUJ12178.1"/>
    </source>
</evidence>
<keyword evidence="7" id="KW-0413">Isomerase</keyword>
<dbReference type="Proteomes" id="UP000194931">
    <property type="component" value="Unassembled WGS sequence"/>
</dbReference>
<reference evidence="9" key="1">
    <citation type="submission" date="2014-06" db="EMBL/GenBank/DDBJ databases">
        <authorList>
            <person name="Winans N.J."/>
            <person name="Newell P.D."/>
            <person name="Douglas A.E."/>
        </authorList>
    </citation>
    <scope>NUCLEOTIDE SEQUENCE [LARGE SCALE GENOMIC DNA]</scope>
</reference>